<evidence type="ECO:0000313" key="1">
    <source>
        <dbReference type="EMBL" id="NOK13027.1"/>
    </source>
</evidence>
<dbReference type="EMBL" id="JABFJW010000284">
    <property type="protein sequence ID" value="NOK13027.1"/>
    <property type="molecule type" value="Genomic_DNA"/>
</dbReference>
<dbReference type="PROSITE" id="PS51257">
    <property type="entry name" value="PROKAR_LIPOPROTEIN"/>
    <property type="match status" value="1"/>
</dbReference>
<comment type="caution">
    <text evidence="1">The sequence shown here is derived from an EMBL/GenBank/DDBJ whole genome shotgun (WGS) entry which is preliminary data.</text>
</comment>
<dbReference type="RefSeq" id="WP_171420222.1">
    <property type="nucleotide sequence ID" value="NZ_JABFJW010000284.1"/>
</dbReference>
<dbReference type="AlphaFoldDB" id="A0A7Y4JZD4"/>
<organism evidence="1 2">
    <name type="scientific">Corallococcus exercitus</name>
    <dbReference type="NCBI Taxonomy" id="2316736"/>
    <lineage>
        <taxon>Bacteria</taxon>
        <taxon>Pseudomonadati</taxon>
        <taxon>Myxococcota</taxon>
        <taxon>Myxococcia</taxon>
        <taxon>Myxococcales</taxon>
        <taxon>Cystobacterineae</taxon>
        <taxon>Myxococcaceae</taxon>
        <taxon>Corallococcus</taxon>
    </lineage>
</organism>
<evidence type="ECO:0000313" key="2">
    <source>
        <dbReference type="Proteomes" id="UP000528460"/>
    </source>
</evidence>
<protein>
    <recommendedName>
        <fullName evidence="3">Lipoprotein</fullName>
    </recommendedName>
</protein>
<name>A0A7Y4JZD4_9BACT</name>
<proteinExistence type="predicted"/>
<dbReference type="Proteomes" id="UP000528460">
    <property type="component" value="Unassembled WGS sequence"/>
</dbReference>
<gene>
    <name evidence="1" type="ORF">HNS30_28700</name>
</gene>
<sequence>MLNRFVSYVVPAAALLLGACGGPETLEPSEVPAEPSVATTEQGLSSVTINDFPLAFYVPPRTSGDADFAGHGPRMDINFEFEVRNTNELWVGMFIWGTETGGGDTHVFGGQWYHVATTAAPILSVSPAPYPIADYYIGAEFTWSYTDTGHSLDAWSFPQVPGNTRMVQNITCVGDTSGNEAGTKTGCSAILHDLTLTF</sequence>
<reference evidence="1 2" key="1">
    <citation type="submission" date="2020-05" db="EMBL/GenBank/DDBJ databases">
        <authorList>
            <person name="Whitworth D."/>
        </authorList>
    </citation>
    <scope>NUCLEOTIDE SEQUENCE [LARGE SCALE GENOMIC DNA]</scope>
    <source>
        <strain evidence="1 2">CA046A</strain>
    </source>
</reference>
<evidence type="ECO:0008006" key="3">
    <source>
        <dbReference type="Google" id="ProtNLM"/>
    </source>
</evidence>
<accession>A0A7Y4JZD4</accession>